<dbReference type="GO" id="GO:0003723">
    <property type="term" value="F:RNA binding"/>
    <property type="evidence" value="ECO:0007669"/>
    <property type="project" value="InterPro"/>
</dbReference>
<dbReference type="Gene3D" id="1.10.1900.10">
    <property type="entry name" value="c-terminal domain of poly(a) binding protein"/>
    <property type="match status" value="1"/>
</dbReference>
<name>A0A813IB01_POLGL</name>
<dbReference type="EMBL" id="CAJNNW010008068">
    <property type="protein sequence ID" value="CAE8649715.1"/>
    <property type="molecule type" value="Genomic_DNA"/>
</dbReference>
<evidence type="ECO:0000313" key="3">
    <source>
        <dbReference type="EMBL" id="CAE8649715.1"/>
    </source>
</evidence>
<feature type="non-terminal residue" evidence="3">
    <location>
        <position position="425"/>
    </location>
</feature>
<sequence>MLRAVAPDAIIHFAPKENNQDWATSYSATGEQDSVQASRPKVSKATQTLSYSPSSQIQRASQSCQQDEESQTTQSPTASQACEQTCEEGLSLSQSAADFSTAGALKDTVLQLNNTLQTFLEALLSAGPPNQPTANVAQGAADFPAAGTLKHTVLLLNHTLQTSAEALIFAGSIFLPTVRMLQPFRPVEQKGRLPLLAAGRLKLRENARASQRSVTDKNFLQSLRLKISPFFLATVRMLQPFRPVEQVVRYPLLAARRPKLQGITIRPSQGRTPDYNFLERLLVTTIPNWRPVLMSQPLRPVEHVVLQPLLALRRLKRRGEVGRLLEFIKGSGRRRLLLDNGEYIRIKPEAMMPVPGSTAPLTAASLASAPPAVQKQMIGEMLYPRIAKLQPELAREITDMMLGINNSDLLILLESDAQLKGKIDE</sequence>
<dbReference type="Proteomes" id="UP000626109">
    <property type="component" value="Unassembled WGS sequence"/>
</dbReference>
<dbReference type="Pfam" id="PF00658">
    <property type="entry name" value="MLLE"/>
    <property type="match status" value="1"/>
</dbReference>
<dbReference type="SUPFAM" id="SSF63570">
    <property type="entry name" value="PABC (PABP) domain"/>
    <property type="match status" value="1"/>
</dbReference>
<comment type="caution">
    <text evidence="3">The sequence shown here is derived from an EMBL/GenBank/DDBJ whole genome shotgun (WGS) entry which is preliminary data.</text>
</comment>
<gene>
    <name evidence="3" type="ORF">PGLA2088_LOCUS7669</name>
</gene>
<accession>A0A813IB01</accession>
<protein>
    <recommendedName>
        <fullName evidence="2">PABC domain-containing protein</fullName>
    </recommendedName>
</protein>
<organism evidence="3 4">
    <name type="scientific">Polarella glacialis</name>
    <name type="common">Dinoflagellate</name>
    <dbReference type="NCBI Taxonomy" id="89957"/>
    <lineage>
        <taxon>Eukaryota</taxon>
        <taxon>Sar</taxon>
        <taxon>Alveolata</taxon>
        <taxon>Dinophyceae</taxon>
        <taxon>Suessiales</taxon>
        <taxon>Suessiaceae</taxon>
        <taxon>Polarella</taxon>
    </lineage>
</organism>
<evidence type="ECO:0000259" key="2">
    <source>
        <dbReference type="PROSITE" id="PS51309"/>
    </source>
</evidence>
<feature type="compositionally biased region" description="Polar residues" evidence="1">
    <location>
        <begin position="44"/>
        <end position="79"/>
    </location>
</feature>
<evidence type="ECO:0000313" key="4">
    <source>
        <dbReference type="Proteomes" id="UP000626109"/>
    </source>
</evidence>
<evidence type="ECO:0000256" key="1">
    <source>
        <dbReference type="SAM" id="MobiDB-lite"/>
    </source>
</evidence>
<dbReference type="AlphaFoldDB" id="A0A813IB01"/>
<dbReference type="SMART" id="SM00517">
    <property type="entry name" value="PolyA"/>
    <property type="match status" value="1"/>
</dbReference>
<dbReference type="PROSITE" id="PS51309">
    <property type="entry name" value="PABC"/>
    <property type="match status" value="1"/>
</dbReference>
<reference evidence="3" key="1">
    <citation type="submission" date="2021-02" db="EMBL/GenBank/DDBJ databases">
        <authorList>
            <person name="Dougan E. K."/>
            <person name="Rhodes N."/>
            <person name="Thang M."/>
            <person name="Chan C."/>
        </authorList>
    </citation>
    <scope>NUCLEOTIDE SEQUENCE</scope>
</reference>
<proteinExistence type="predicted"/>
<feature type="region of interest" description="Disordered" evidence="1">
    <location>
        <begin position="18"/>
        <end position="79"/>
    </location>
</feature>
<dbReference type="InterPro" id="IPR002004">
    <property type="entry name" value="PABP_HYD_C"/>
</dbReference>
<feature type="domain" description="PABC" evidence="2">
    <location>
        <begin position="358"/>
        <end position="425"/>
    </location>
</feature>
<feature type="compositionally biased region" description="Polar residues" evidence="1">
    <location>
        <begin position="20"/>
        <end position="37"/>
    </location>
</feature>
<dbReference type="InterPro" id="IPR036053">
    <property type="entry name" value="PABP-dom"/>
</dbReference>